<protein>
    <submittedName>
        <fullName evidence="2">Uncharacterized protein</fullName>
    </submittedName>
</protein>
<name>A0A915DKT9_9BILA</name>
<evidence type="ECO:0000313" key="2">
    <source>
        <dbReference type="WBParaSite" id="jg20633"/>
    </source>
</evidence>
<evidence type="ECO:0000313" key="1">
    <source>
        <dbReference type="Proteomes" id="UP000887574"/>
    </source>
</evidence>
<proteinExistence type="predicted"/>
<keyword evidence="1" id="KW-1185">Reference proteome</keyword>
<organism evidence="1 2">
    <name type="scientific">Ditylenchus dipsaci</name>
    <dbReference type="NCBI Taxonomy" id="166011"/>
    <lineage>
        <taxon>Eukaryota</taxon>
        <taxon>Metazoa</taxon>
        <taxon>Ecdysozoa</taxon>
        <taxon>Nematoda</taxon>
        <taxon>Chromadorea</taxon>
        <taxon>Rhabditida</taxon>
        <taxon>Tylenchina</taxon>
        <taxon>Tylenchomorpha</taxon>
        <taxon>Sphaerularioidea</taxon>
        <taxon>Anguinidae</taxon>
        <taxon>Anguininae</taxon>
        <taxon>Ditylenchus</taxon>
    </lineage>
</organism>
<dbReference type="AlphaFoldDB" id="A0A915DKT9"/>
<accession>A0A915DKT9</accession>
<sequence>MPSDVWKHFNKSGNKAVCEFGDESWVFEPAQQISSDDVIEFIVDSNLSFSIATSHDKTRWEFVKRTDQELAKESLIMQ</sequence>
<dbReference type="WBParaSite" id="jg20633">
    <property type="protein sequence ID" value="jg20633"/>
    <property type="gene ID" value="jg20633"/>
</dbReference>
<reference evidence="2" key="1">
    <citation type="submission" date="2022-11" db="UniProtKB">
        <authorList>
            <consortium name="WormBaseParasite"/>
        </authorList>
    </citation>
    <scope>IDENTIFICATION</scope>
</reference>
<dbReference type="Proteomes" id="UP000887574">
    <property type="component" value="Unplaced"/>
</dbReference>